<comment type="similarity">
    <text evidence="2 10">Belongs to the Wnt family.</text>
</comment>
<evidence type="ECO:0000256" key="2">
    <source>
        <dbReference type="ARBA" id="ARBA00005683"/>
    </source>
</evidence>
<gene>
    <name evidence="12" type="primary">LOC106469265</name>
</gene>
<comment type="function">
    <text evidence="10">Ligand for members of the frizzled family of seven transmembrane receptors.</text>
</comment>
<evidence type="ECO:0000313" key="12">
    <source>
        <dbReference type="RefSeq" id="XP_013785204.1"/>
    </source>
</evidence>
<keyword evidence="9" id="KW-0449">Lipoprotein</keyword>
<feature type="non-terminal residue" evidence="12">
    <location>
        <position position="1"/>
    </location>
</feature>
<accession>A0ABM1BMW5</accession>
<dbReference type="InterPro" id="IPR043158">
    <property type="entry name" value="Wnt_C"/>
</dbReference>
<keyword evidence="7" id="KW-1015">Disulfide bond</keyword>
<evidence type="ECO:0000256" key="5">
    <source>
        <dbReference type="ARBA" id="ARBA00022530"/>
    </source>
</evidence>
<dbReference type="RefSeq" id="XP_013785204.1">
    <property type="nucleotide sequence ID" value="XM_013929750.1"/>
</dbReference>
<dbReference type="InterPro" id="IPR005817">
    <property type="entry name" value="Wnt"/>
</dbReference>
<dbReference type="SMART" id="SM00097">
    <property type="entry name" value="WNT1"/>
    <property type="match status" value="1"/>
</dbReference>
<evidence type="ECO:0000256" key="3">
    <source>
        <dbReference type="ARBA" id="ARBA00022473"/>
    </source>
</evidence>
<dbReference type="PANTHER" id="PTHR12027">
    <property type="entry name" value="WNT RELATED"/>
    <property type="match status" value="1"/>
</dbReference>
<keyword evidence="6 10" id="KW-0879">Wnt signaling pathway</keyword>
<keyword evidence="4" id="KW-0964">Secreted</keyword>
<keyword evidence="8" id="KW-0325">Glycoprotein</keyword>
<dbReference type="InterPro" id="IPR018161">
    <property type="entry name" value="Wnt_CS"/>
</dbReference>
<sequence>FYDTSHVFNVQHFGILLVIGSREAAYIYAISSAGVTFAVTDACSRGTIRQCGCDKTKESISSRADWKWGGCSADIRYGMRIARKFMNSREIEKDSRSLMNLHNNKAGRKAVKRNMLTDCKCHGVSGSCTIRTCWKTLSSFTHIGDFLMKKYHTAKKVFPFWNQKAGLSKPTYLRVRTSKQPNNKLRSRDLVYLQTSPNYCEVDLSLGSPGTKGRRCNQTSNGIGGCALMCCGRGYNTHQLKRIWQCNCKFQWCCDVMCNMCSEKLEVYTCK</sequence>
<evidence type="ECO:0000313" key="11">
    <source>
        <dbReference type="Proteomes" id="UP000694941"/>
    </source>
</evidence>
<dbReference type="PRINTS" id="PR01349">
    <property type="entry name" value="WNTPROTEIN"/>
</dbReference>
<evidence type="ECO:0000256" key="6">
    <source>
        <dbReference type="ARBA" id="ARBA00022687"/>
    </source>
</evidence>
<evidence type="ECO:0000256" key="1">
    <source>
        <dbReference type="ARBA" id="ARBA00004498"/>
    </source>
</evidence>
<dbReference type="GeneID" id="106469265"/>
<evidence type="ECO:0000256" key="7">
    <source>
        <dbReference type="ARBA" id="ARBA00023157"/>
    </source>
</evidence>
<reference evidence="12" key="1">
    <citation type="submission" date="2025-08" db="UniProtKB">
        <authorList>
            <consortium name="RefSeq"/>
        </authorList>
    </citation>
    <scope>IDENTIFICATION</scope>
    <source>
        <tissue evidence="12">Muscle</tissue>
    </source>
</reference>
<dbReference type="Gene3D" id="3.30.2460.20">
    <property type="match status" value="1"/>
</dbReference>
<keyword evidence="5" id="KW-0272">Extracellular matrix</keyword>
<organism evidence="11 12">
    <name type="scientific">Limulus polyphemus</name>
    <name type="common">Atlantic horseshoe crab</name>
    <dbReference type="NCBI Taxonomy" id="6850"/>
    <lineage>
        <taxon>Eukaryota</taxon>
        <taxon>Metazoa</taxon>
        <taxon>Ecdysozoa</taxon>
        <taxon>Arthropoda</taxon>
        <taxon>Chelicerata</taxon>
        <taxon>Merostomata</taxon>
        <taxon>Xiphosura</taxon>
        <taxon>Limulidae</taxon>
        <taxon>Limulus</taxon>
    </lineage>
</organism>
<keyword evidence="3 10" id="KW-0217">Developmental protein</keyword>
<dbReference type="Pfam" id="PF00110">
    <property type="entry name" value="wnt"/>
    <property type="match status" value="1"/>
</dbReference>
<keyword evidence="11" id="KW-1185">Reference proteome</keyword>
<evidence type="ECO:0000256" key="9">
    <source>
        <dbReference type="ARBA" id="ARBA00023288"/>
    </source>
</evidence>
<dbReference type="PANTHER" id="PTHR12027:SF112">
    <property type="entry name" value="PROTEIN WNT-2"/>
    <property type="match status" value="1"/>
</dbReference>
<dbReference type="PROSITE" id="PS00246">
    <property type="entry name" value="WNT1"/>
    <property type="match status" value="1"/>
</dbReference>
<evidence type="ECO:0000256" key="4">
    <source>
        <dbReference type="ARBA" id="ARBA00022525"/>
    </source>
</evidence>
<protein>
    <recommendedName>
        <fullName evidence="10">Protein Wnt</fullName>
    </recommendedName>
</protein>
<evidence type="ECO:0000256" key="10">
    <source>
        <dbReference type="RuleBase" id="RU003500"/>
    </source>
</evidence>
<evidence type="ECO:0000256" key="8">
    <source>
        <dbReference type="ARBA" id="ARBA00023180"/>
    </source>
</evidence>
<name>A0ABM1BMW5_LIMPO</name>
<comment type="subcellular location">
    <subcellularLocation>
        <location evidence="1 10">Secreted</location>
        <location evidence="1 10">Extracellular space</location>
        <location evidence="1 10">Extracellular matrix</location>
    </subcellularLocation>
</comment>
<proteinExistence type="inferred from homology"/>
<dbReference type="Proteomes" id="UP000694941">
    <property type="component" value="Unplaced"/>
</dbReference>